<evidence type="ECO:0000256" key="1">
    <source>
        <dbReference type="SAM" id="MobiDB-lite"/>
    </source>
</evidence>
<reference evidence="3" key="1">
    <citation type="journal article" date="2019" name="Int. J. Syst. Evol. Microbiol.">
        <title>The Global Catalogue of Microorganisms (GCM) 10K type strain sequencing project: providing services to taxonomists for standard genome sequencing and annotation.</title>
        <authorList>
            <consortium name="The Broad Institute Genomics Platform"/>
            <consortium name="The Broad Institute Genome Sequencing Center for Infectious Disease"/>
            <person name="Wu L."/>
            <person name="Ma J."/>
        </authorList>
    </citation>
    <scope>NUCLEOTIDE SEQUENCE [LARGE SCALE GENOMIC DNA]</scope>
    <source>
        <strain evidence="3">JCM 10671</strain>
    </source>
</reference>
<evidence type="ECO:0000313" key="2">
    <source>
        <dbReference type="EMBL" id="GAA0638082.1"/>
    </source>
</evidence>
<sequence length="215" mass="22891">MNTSRSARLPAEGRARSWRLLVFFLAAVLTFIGTTGTASAAAAPAFENRVKAFNAALATGVGPARDIAAGQGRGEGLPQLRLAEGRGVHTYYVLAGATPVLVHNCTVGVGRELVPYDSNFLLGQMTAGGRASRSQLEDFGAAQGWVRSQTATGPVKYTDENGITRLTIKQGSARTPGSEGPHVEMRNAQGARLVRQRGVSQERRKPYSDRLGLNR</sequence>
<feature type="region of interest" description="Disordered" evidence="1">
    <location>
        <begin position="171"/>
        <end position="215"/>
    </location>
</feature>
<evidence type="ECO:0000313" key="3">
    <source>
        <dbReference type="Proteomes" id="UP001500957"/>
    </source>
</evidence>
<comment type="caution">
    <text evidence="2">The sequence shown here is derived from an EMBL/GenBank/DDBJ whole genome shotgun (WGS) entry which is preliminary data.</text>
</comment>
<dbReference type="EMBL" id="BAAAHE010000056">
    <property type="protein sequence ID" value="GAA0638082.1"/>
    <property type="molecule type" value="Genomic_DNA"/>
</dbReference>
<protein>
    <submittedName>
        <fullName evidence="2">Uncharacterized protein</fullName>
    </submittedName>
</protein>
<dbReference type="RefSeq" id="WP_344609647.1">
    <property type="nucleotide sequence ID" value="NZ_BAAAHE010000056.1"/>
</dbReference>
<gene>
    <name evidence="2" type="ORF">GCM10009547_48090</name>
</gene>
<proteinExistence type="predicted"/>
<organism evidence="2 3">
    <name type="scientific">Sporichthya brevicatena</name>
    <dbReference type="NCBI Taxonomy" id="171442"/>
    <lineage>
        <taxon>Bacteria</taxon>
        <taxon>Bacillati</taxon>
        <taxon>Actinomycetota</taxon>
        <taxon>Actinomycetes</taxon>
        <taxon>Sporichthyales</taxon>
        <taxon>Sporichthyaceae</taxon>
        <taxon>Sporichthya</taxon>
    </lineage>
</organism>
<accession>A0ABP3SKA4</accession>
<name>A0ABP3SKA4_9ACTN</name>
<keyword evidence="3" id="KW-1185">Reference proteome</keyword>
<dbReference type="Proteomes" id="UP001500957">
    <property type="component" value="Unassembled WGS sequence"/>
</dbReference>